<dbReference type="RefSeq" id="WP_006637267.1">
    <property type="nucleotide sequence ID" value="NZ_CABJEH010000007.1"/>
</dbReference>
<dbReference type="GeneID" id="92851770"/>
<organism evidence="1 2">
    <name type="scientific">Bacillus sonorensis</name>
    <dbReference type="NCBI Taxonomy" id="119858"/>
    <lineage>
        <taxon>Bacteria</taxon>
        <taxon>Bacillati</taxon>
        <taxon>Bacillota</taxon>
        <taxon>Bacilli</taxon>
        <taxon>Bacillales</taxon>
        <taxon>Bacillaceae</taxon>
        <taxon>Bacillus</taxon>
    </lineage>
</organism>
<protein>
    <recommendedName>
        <fullName evidence="3">Phage protein</fullName>
    </recommendedName>
</protein>
<gene>
    <name evidence="1" type="ORF">S101395_00826</name>
</gene>
<dbReference type="EMBL" id="CP021920">
    <property type="protein sequence ID" value="ASB87380.1"/>
    <property type="molecule type" value="Genomic_DNA"/>
</dbReference>
<proteinExistence type="predicted"/>
<evidence type="ECO:0000313" key="1">
    <source>
        <dbReference type="EMBL" id="ASB87380.1"/>
    </source>
</evidence>
<evidence type="ECO:0000313" key="2">
    <source>
        <dbReference type="Proteomes" id="UP000196877"/>
    </source>
</evidence>
<sequence length="50" mass="5298">MSINKIRSALYKSAKILGDVNAVKNGTIGKRIARRAAGKAAGKILGKLFK</sequence>
<keyword evidence="2" id="KW-1185">Reference proteome</keyword>
<evidence type="ECO:0008006" key="3">
    <source>
        <dbReference type="Google" id="ProtNLM"/>
    </source>
</evidence>
<reference evidence="1 2" key="1">
    <citation type="submission" date="2017-06" db="EMBL/GenBank/DDBJ databases">
        <title>Genome sequence of Bacillus sonorensis strain SRCM101395.</title>
        <authorList>
            <person name="Cho S.H."/>
        </authorList>
    </citation>
    <scope>NUCLEOTIDE SEQUENCE [LARGE SCALE GENOMIC DNA]</scope>
    <source>
        <strain evidence="1 2">SRCM101395</strain>
    </source>
</reference>
<accession>A0ABM6LDS7</accession>
<dbReference type="Proteomes" id="UP000196877">
    <property type="component" value="Chromosome"/>
</dbReference>
<name>A0ABM6LDS7_9BACI</name>